<dbReference type="PANTHER" id="PTHR11709">
    <property type="entry name" value="MULTI-COPPER OXIDASE"/>
    <property type="match status" value="1"/>
</dbReference>
<dbReference type="EMBL" id="CP108085">
    <property type="protein sequence ID" value="WUP74087.1"/>
    <property type="molecule type" value="Genomic_DNA"/>
</dbReference>
<feature type="compositionally biased region" description="Low complexity" evidence="3">
    <location>
        <begin position="230"/>
        <end position="244"/>
    </location>
</feature>
<evidence type="ECO:0000256" key="2">
    <source>
        <dbReference type="ARBA" id="ARBA00023002"/>
    </source>
</evidence>
<dbReference type="InterPro" id="IPR008972">
    <property type="entry name" value="Cupredoxin"/>
</dbReference>
<accession>A0ABZ1SQZ5</accession>
<keyword evidence="8" id="KW-1185">Reference proteome</keyword>
<dbReference type="Gene3D" id="2.60.40.420">
    <property type="entry name" value="Cupredoxins - blue copper proteins"/>
    <property type="match status" value="3"/>
</dbReference>
<feature type="domain" description="Plastocyanin-like" evidence="6">
    <location>
        <begin position="272"/>
        <end position="385"/>
    </location>
</feature>
<feature type="transmembrane region" description="Helical" evidence="4">
    <location>
        <begin position="38"/>
        <end position="65"/>
    </location>
</feature>
<feature type="transmembrane region" description="Helical" evidence="4">
    <location>
        <begin position="71"/>
        <end position="89"/>
    </location>
</feature>
<evidence type="ECO:0000256" key="4">
    <source>
        <dbReference type="SAM" id="Phobius"/>
    </source>
</evidence>
<dbReference type="Proteomes" id="UP001432011">
    <property type="component" value="Chromosome"/>
</dbReference>
<proteinExistence type="predicted"/>
<dbReference type="InterPro" id="IPR002355">
    <property type="entry name" value="Cu_oxidase_Cu_BS"/>
</dbReference>
<feature type="region of interest" description="Disordered" evidence="3">
    <location>
        <begin position="498"/>
        <end position="576"/>
    </location>
</feature>
<feature type="compositionally biased region" description="Polar residues" evidence="3">
    <location>
        <begin position="524"/>
        <end position="534"/>
    </location>
</feature>
<reference evidence="7" key="1">
    <citation type="submission" date="2022-10" db="EMBL/GenBank/DDBJ databases">
        <title>The complete genomes of actinobacterial strains from the NBC collection.</title>
        <authorList>
            <person name="Joergensen T.S."/>
            <person name="Alvarez Arevalo M."/>
            <person name="Sterndorff E.B."/>
            <person name="Faurdal D."/>
            <person name="Vuksanovic O."/>
            <person name="Mourched A.-S."/>
            <person name="Charusanti P."/>
            <person name="Shaw S."/>
            <person name="Blin K."/>
            <person name="Weber T."/>
        </authorList>
    </citation>
    <scope>NUCLEOTIDE SEQUENCE</scope>
    <source>
        <strain evidence="7">NBC_00254</strain>
    </source>
</reference>
<evidence type="ECO:0000256" key="1">
    <source>
        <dbReference type="ARBA" id="ARBA00022723"/>
    </source>
</evidence>
<keyword evidence="4" id="KW-0472">Membrane</keyword>
<keyword evidence="4" id="KW-0812">Transmembrane</keyword>
<dbReference type="Pfam" id="PF07732">
    <property type="entry name" value="Cu-oxidase_3"/>
    <property type="match status" value="1"/>
</dbReference>
<dbReference type="CDD" id="cd04202">
    <property type="entry name" value="CuRO_D2_2dMcoN_like"/>
    <property type="match status" value="1"/>
</dbReference>
<evidence type="ECO:0000259" key="5">
    <source>
        <dbReference type="Pfam" id="PF07731"/>
    </source>
</evidence>
<dbReference type="Pfam" id="PF07731">
    <property type="entry name" value="Cu-oxidase_2"/>
    <property type="match status" value="1"/>
</dbReference>
<feature type="transmembrane region" description="Helical" evidence="4">
    <location>
        <begin position="110"/>
        <end position="134"/>
    </location>
</feature>
<feature type="compositionally biased region" description="Low complexity" evidence="3">
    <location>
        <begin position="511"/>
        <end position="523"/>
    </location>
</feature>
<dbReference type="SUPFAM" id="SSF49503">
    <property type="entry name" value="Cupredoxins"/>
    <property type="match status" value="3"/>
</dbReference>
<gene>
    <name evidence="7" type="ORF">OG913_32655</name>
</gene>
<feature type="domain" description="Plastocyanin-like" evidence="5">
    <location>
        <begin position="595"/>
        <end position="705"/>
    </location>
</feature>
<keyword evidence="2" id="KW-0560">Oxidoreductase</keyword>
<keyword evidence="4" id="KW-1133">Transmembrane helix</keyword>
<protein>
    <submittedName>
        <fullName evidence="7">Multicopper oxidase family protein</fullName>
    </submittedName>
</protein>
<evidence type="ECO:0000256" key="3">
    <source>
        <dbReference type="SAM" id="MobiDB-lite"/>
    </source>
</evidence>
<sequence length="719" mass="74436">MTTDLLMALDLLVSVLTAATWVGAGVTAAARRPRTATALFAVALVASLARVWSVLALAGAGWWFVQEKITLALPLLVAASLVATALAGPRLLRAARRADTASRDAVKAPVVVVPLLGAGYAAAAGIVQTFLIGYPADPGTALLLLAVVAGAVLGTWRAMSARVPGLRSATAATVVAAVLGAALVFLPSAPATAEGSAPEGGAAMGAMDMGATDLGAMDMGATDLGAQPVSHGHSASAGSATGGTPRPVTDLRGPATPPPGGAVRHFDLTARMATVTLSPGRKVSAWTFNGQVPGPSLTAEQGDLIEVRLRNADITSGVTLHWHGYDVPSGEDGVPGLTQDAVPPGGEFVYRFVAEQVGTYWYHTHEVSDIGVRMGLYGTLVVTPKGAAPTGLDLTLPVHTLGGVLVTGDRDQSLVKQAAPGTPVRLRLINTDNTPHRFTLAGTPYRLVAVDGTDLNGPGTLAKVGLRLAAGGRYDLAFTMPPDPVVLKIDDRADSVRLVPEGTSPTTAQDASAATESPSTTAAQGDSPTTTQRDSPTTALSATAGAGAVPAADSQTADWPELDLTRYGTPAPTPYTSRSRFDRDFTLVLDRGLALTNGKPAYAHTVNGLAFPNIPTEVVRDGDLVRLTVVNRGRDTHPWHLHGHRVLVLSRNGHSVTGSPLWLDTFDVRPGEVWEVAFRADNPGLWMNHCHNLSHADLGMMLHLAYQGVTSPFHGAHGG</sequence>
<dbReference type="InterPro" id="IPR045087">
    <property type="entry name" value="Cu-oxidase_fam"/>
</dbReference>
<dbReference type="InterPro" id="IPR011706">
    <property type="entry name" value="Cu-oxidase_C"/>
</dbReference>
<dbReference type="PROSITE" id="PS00080">
    <property type="entry name" value="MULTICOPPER_OXIDASE2"/>
    <property type="match status" value="1"/>
</dbReference>
<evidence type="ECO:0000313" key="8">
    <source>
        <dbReference type="Proteomes" id="UP001432011"/>
    </source>
</evidence>
<keyword evidence="1" id="KW-0479">Metal-binding</keyword>
<feature type="region of interest" description="Disordered" evidence="3">
    <location>
        <begin position="223"/>
        <end position="252"/>
    </location>
</feature>
<feature type="transmembrane region" description="Helical" evidence="4">
    <location>
        <begin position="166"/>
        <end position="186"/>
    </location>
</feature>
<feature type="transmembrane region" description="Helical" evidence="4">
    <location>
        <begin position="140"/>
        <end position="159"/>
    </location>
</feature>
<evidence type="ECO:0000313" key="7">
    <source>
        <dbReference type="EMBL" id="WUP74087.1"/>
    </source>
</evidence>
<dbReference type="RefSeq" id="WP_328709074.1">
    <property type="nucleotide sequence ID" value="NZ_CP108085.1"/>
</dbReference>
<feature type="transmembrane region" description="Helical" evidence="4">
    <location>
        <begin position="6"/>
        <end position="26"/>
    </location>
</feature>
<organism evidence="7 8">
    <name type="scientific">Microbispora hainanensis</name>
    <dbReference type="NCBI Taxonomy" id="568844"/>
    <lineage>
        <taxon>Bacteria</taxon>
        <taxon>Bacillati</taxon>
        <taxon>Actinomycetota</taxon>
        <taxon>Actinomycetes</taxon>
        <taxon>Streptosporangiales</taxon>
        <taxon>Streptosporangiaceae</taxon>
        <taxon>Microbispora</taxon>
    </lineage>
</organism>
<dbReference type="InterPro" id="IPR011707">
    <property type="entry name" value="Cu-oxidase-like_N"/>
</dbReference>
<feature type="compositionally biased region" description="Low complexity" evidence="3">
    <location>
        <begin position="535"/>
        <end position="552"/>
    </location>
</feature>
<evidence type="ECO:0000259" key="6">
    <source>
        <dbReference type="Pfam" id="PF07732"/>
    </source>
</evidence>
<name>A0ABZ1SQZ5_9ACTN</name>